<dbReference type="InParanoid" id="A0A7E5X3Z5"/>
<reference evidence="3" key="1">
    <citation type="submission" date="2025-08" db="UniProtKB">
        <authorList>
            <consortium name="RefSeq"/>
        </authorList>
    </citation>
    <scope>IDENTIFICATION</scope>
</reference>
<gene>
    <name evidence="3" type="primary">LOC113508341</name>
</gene>
<name>A0A7E5X3Z5_TRINI</name>
<evidence type="ECO:0000313" key="3">
    <source>
        <dbReference type="RefSeq" id="XP_026747121.1"/>
    </source>
</evidence>
<evidence type="ECO:0000256" key="1">
    <source>
        <dbReference type="SAM" id="MobiDB-lite"/>
    </source>
</evidence>
<dbReference type="GeneID" id="113508341"/>
<accession>A0A7E5X3Z5</accession>
<evidence type="ECO:0000313" key="2">
    <source>
        <dbReference type="Proteomes" id="UP000322000"/>
    </source>
</evidence>
<feature type="region of interest" description="Disordered" evidence="1">
    <location>
        <begin position="68"/>
        <end position="124"/>
    </location>
</feature>
<keyword evidence="2" id="KW-1185">Reference proteome</keyword>
<dbReference type="Proteomes" id="UP000322000">
    <property type="component" value="Chromosome 1"/>
</dbReference>
<sequence length="124" mass="12428">MSERDGSAGGKAGGKMEKKAERRGKKKSKVGLVVAMASAPVQDVHDDEETVLVEELCAIVDNVEAEAKKAANGLGKADGDGNPVGGESGEPGGKPGPEGRAKRDDVPDAIPIGKAAGDAGAPKL</sequence>
<feature type="compositionally biased region" description="Basic and acidic residues" evidence="1">
    <location>
        <begin position="97"/>
        <end position="106"/>
    </location>
</feature>
<dbReference type="AlphaFoldDB" id="A0A7E5X3Z5"/>
<dbReference type="RefSeq" id="XP_026747121.1">
    <property type="nucleotide sequence ID" value="XM_026891320.1"/>
</dbReference>
<feature type="region of interest" description="Disordered" evidence="1">
    <location>
        <begin position="1"/>
        <end position="31"/>
    </location>
</feature>
<feature type="compositionally biased region" description="Gly residues" evidence="1">
    <location>
        <begin position="82"/>
        <end position="96"/>
    </location>
</feature>
<dbReference type="KEGG" id="tnl:113508341"/>
<proteinExistence type="predicted"/>
<organism evidence="2 3">
    <name type="scientific">Trichoplusia ni</name>
    <name type="common">Cabbage looper</name>
    <dbReference type="NCBI Taxonomy" id="7111"/>
    <lineage>
        <taxon>Eukaryota</taxon>
        <taxon>Metazoa</taxon>
        <taxon>Ecdysozoa</taxon>
        <taxon>Arthropoda</taxon>
        <taxon>Hexapoda</taxon>
        <taxon>Insecta</taxon>
        <taxon>Pterygota</taxon>
        <taxon>Neoptera</taxon>
        <taxon>Endopterygota</taxon>
        <taxon>Lepidoptera</taxon>
        <taxon>Glossata</taxon>
        <taxon>Ditrysia</taxon>
        <taxon>Noctuoidea</taxon>
        <taxon>Noctuidae</taxon>
        <taxon>Plusiinae</taxon>
        <taxon>Trichoplusia</taxon>
    </lineage>
</organism>
<protein>
    <submittedName>
        <fullName evidence="3">Uncharacterized protein LOC113508341</fullName>
    </submittedName>
</protein>